<protein>
    <submittedName>
        <fullName evidence="2">Uncharacterized protein</fullName>
    </submittedName>
</protein>
<dbReference type="SUPFAM" id="SSF48264">
    <property type="entry name" value="Cytochrome P450"/>
    <property type="match status" value="1"/>
</dbReference>
<evidence type="ECO:0000256" key="1">
    <source>
        <dbReference type="SAM" id="MobiDB-lite"/>
    </source>
</evidence>
<accession>A0A9W8MV76</accession>
<comment type="caution">
    <text evidence="2">The sequence shown here is derived from an EMBL/GenBank/DDBJ whole genome shotgun (WGS) entry which is preliminary data.</text>
</comment>
<dbReference type="GO" id="GO:0016705">
    <property type="term" value="F:oxidoreductase activity, acting on paired donors, with incorporation or reduction of molecular oxygen"/>
    <property type="evidence" value="ECO:0007669"/>
    <property type="project" value="InterPro"/>
</dbReference>
<dbReference type="EMBL" id="JANKHO010000579">
    <property type="protein sequence ID" value="KAJ3508251.1"/>
    <property type="molecule type" value="Genomic_DNA"/>
</dbReference>
<dbReference type="GO" id="GO:0005506">
    <property type="term" value="F:iron ion binding"/>
    <property type="evidence" value="ECO:0007669"/>
    <property type="project" value="InterPro"/>
</dbReference>
<feature type="compositionally biased region" description="Basic and acidic residues" evidence="1">
    <location>
        <begin position="1"/>
        <end position="16"/>
    </location>
</feature>
<feature type="region of interest" description="Disordered" evidence="1">
    <location>
        <begin position="1"/>
        <end position="22"/>
    </location>
</feature>
<reference evidence="2" key="1">
    <citation type="submission" date="2022-07" db="EMBL/GenBank/DDBJ databases">
        <title>Genome Sequence of Agrocybe chaxingu.</title>
        <authorList>
            <person name="Buettner E."/>
        </authorList>
    </citation>
    <scope>NUCLEOTIDE SEQUENCE</scope>
    <source>
        <strain evidence="2">MP-N11</strain>
    </source>
</reference>
<gene>
    <name evidence="2" type="ORF">NLJ89_g5860</name>
</gene>
<evidence type="ECO:0000313" key="3">
    <source>
        <dbReference type="Proteomes" id="UP001148786"/>
    </source>
</evidence>
<dbReference type="GO" id="GO:0004497">
    <property type="term" value="F:monooxygenase activity"/>
    <property type="evidence" value="ECO:0007669"/>
    <property type="project" value="InterPro"/>
</dbReference>
<proteinExistence type="predicted"/>
<sequence length="576" mass="65543">MTPFLHEREWETHDERGNDDEVDRELGRNAEFHRSQCSSLCFTPSLRSCVSARVNLVEGDISEEVNAIEDFNILQRSKLIVTGITNACGVILIYDFSPTTPGPISLLPILELPFILPDYRVFTVGVHSGPLQRHPTPRTPFTLRSDTHIQTFTLSYIKDMSSVLLRYCEHDPSEAPSDVQWSTWGEHGSLLIGPRPSFQWLRYAHGPRVVLKSDDGNAIEVLDFSDANLQRAASSRQHDPTVVPAGDVVLNEIVTRLPHRRMVREVEKDFFAYMIDEERIVGLYPDSIEAAAFSDPYPTEARYAHAAKLCLKYLCEDGYQQITDPPKKGNEAPFKEMQEIASENSTFFLDDACKSDELISYIRRAEFHLKYSTLLDRRVEWALDVAEAIQRYIAAIWGFPSIQASIGESVMLFRSSPMSLALLFTNGKRRLSNDIGPYAKLFERLGLSRLFVFLNYNNEWKHGRKAFKHLFDSDADVASRRMHEEAAARRLLLRLLKTDDHESDLDLASGDCILSMTYGIPPTRQPYFVTLANEAIAVFLELFHVSHLPVMVLTGILPRWLPGANNLNRKLRRRLG</sequence>
<organism evidence="2 3">
    <name type="scientific">Agrocybe chaxingu</name>
    <dbReference type="NCBI Taxonomy" id="84603"/>
    <lineage>
        <taxon>Eukaryota</taxon>
        <taxon>Fungi</taxon>
        <taxon>Dikarya</taxon>
        <taxon>Basidiomycota</taxon>
        <taxon>Agaricomycotina</taxon>
        <taxon>Agaricomycetes</taxon>
        <taxon>Agaricomycetidae</taxon>
        <taxon>Agaricales</taxon>
        <taxon>Agaricineae</taxon>
        <taxon>Strophariaceae</taxon>
        <taxon>Agrocybe</taxon>
    </lineage>
</organism>
<dbReference type="Gene3D" id="1.10.630.10">
    <property type="entry name" value="Cytochrome P450"/>
    <property type="match status" value="1"/>
</dbReference>
<dbReference type="Proteomes" id="UP001148786">
    <property type="component" value="Unassembled WGS sequence"/>
</dbReference>
<dbReference type="GO" id="GO:0020037">
    <property type="term" value="F:heme binding"/>
    <property type="evidence" value="ECO:0007669"/>
    <property type="project" value="InterPro"/>
</dbReference>
<dbReference type="OrthoDB" id="2745718at2759"/>
<dbReference type="AlphaFoldDB" id="A0A9W8MV76"/>
<dbReference type="InterPro" id="IPR036396">
    <property type="entry name" value="Cyt_P450_sf"/>
</dbReference>
<evidence type="ECO:0000313" key="2">
    <source>
        <dbReference type="EMBL" id="KAJ3508251.1"/>
    </source>
</evidence>
<name>A0A9W8MV76_9AGAR</name>
<keyword evidence="3" id="KW-1185">Reference proteome</keyword>